<dbReference type="Gene3D" id="3.30.565.10">
    <property type="entry name" value="Histidine kinase-like ATPase, C-terminal domain"/>
    <property type="match status" value="1"/>
</dbReference>
<evidence type="ECO:0000313" key="13">
    <source>
        <dbReference type="Proteomes" id="UP001160499"/>
    </source>
</evidence>
<dbReference type="PANTHER" id="PTHR24421">
    <property type="entry name" value="NITRATE/NITRITE SENSOR PROTEIN NARX-RELATED"/>
    <property type="match status" value="1"/>
</dbReference>
<evidence type="ECO:0000256" key="7">
    <source>
        <dbReference type="ARBA" id="ARBA00022840"/>
    </source>
</evidence>
<keyword evidence="10" id="KW-0472">Membrane</keyword>
<dbReference type="InterPro" id="IPR050482">
    <property type="entry name" value="Sensor_HK_TwoCompSys"/>
</dbReference>
<dbReference type="InterPro" id="IPR036890">
    <property type="entry name" value="HATPase_C_sf"/>
</dbReference>
<organism evidence="12 13">
    <name type="scientific">Streptomyces pseudovenezuelae</name>
    <dbReference type="NCBI Taxonomy" id="67350"/>
    <lineage>
        <taxon>Bacteria</taxon>
        <taxon>Bacillati</taxon>
        <taxon>Actinomycetota</taxon>
        <taxon>Actinomycetes</taxon>
        <taxon>Kitasatosporales</taxon>
        <taxon>Streptomycetaceae</taxon>
        <taxon>Streptomyces</taxon>
        <taxon>Streptomyces aurantiacus group</taxon>
    </lineage>
</organism>
<dbReference type="InterPro" id="IPR003594">
    <property type="entry name" value="HATPase_dom"/>
</dbReference>
<feature type="transmembrane region" description="Helical" evidence="10">
    <location>
        <begin position="134"/>
        <end position="153"/>
    </location>
</feature>
<feature type="transmembrane region" description="Helical" evidence="10">
    <location>
        <begin position="159"/>
        <end position="176"/>
    </location>
</feature>
<reference evidence="12 13" key="1">
    <citation type="submission" date="2023-04" db="EMBL/GenBank/DDBJ databases">
        <title>Forest soil microbial communities from Buena Vista Peninsula, Colon Province, Panama.</title>
        <authorList>
            <person name="Bouskill N."/>
        </authorList>
    </citation>
    <scope>NUCLEOTIDE SEQUENCE [LARGE SCALE GENOMIC DNA]</scope>
    <source>
        <strain evidence="12 13">GGS1</strain>
    </source>
</reference>
<dbReference type="Proteomes" id="UP001160499">
    <property type="component" value="Unassembled WGS sequence"/>
</dbReference>
<dbReference type="Pfam" id="PF07730">
    <property type="entry name" value="HisKA_3"/>
    <property type="match status" value="1"/>
</dbReference>
<dbReference type="CDD" id="cd16917">
    <property type="entry name" value="HATPase_UhpB-NarQ-NarX-like"/>
    <property type="match status" value="1"/>
</dbReference>
<evidence type="ECO:0000313" key="12">
    <source>
        <dbReference type="EMBL" id="MDH6218888.1"/>
    </source>
</evidence>
<comment type="caution">
    <text evidence="12">The sequence shown here is derived from an EMBL/GenBank/DDBJ whole genome shotgun (WGS) entry which is preliminary data.</text>
</comment>
<dbReference type="GO" id="GO:0016301">
    <property type="term" value="F:kinase activity"/>
    <property type="evidence" value="ECO:0007669"/>
    <property type="project" value="UniProtKB-KW"/>
</dbReference>
<keyword evidence="6 12" id="KW-0418">Kinase</keyword>
<accession>A0ABT6LRD1</accession>
<evidence type="ECO:0000256" key="1">
    <source>
        <dbReference type="ARBA" id="ARBA00000085"/>
    </source>
</evidence>
<dbReference type="SMART" id="SM00387">
    <property type="entry name" value="HATPase_c"/>
    <property type="match status" value="1"/>
</dbReference>
<evidence type="ECO:0000256" key="4">
    <source>
        <dbReference type="ARBA" id="ARBA00022679"/>
    </source>
</evidence>
<dbReference type="InterPro" id="IPR055558">
    <property type="entry name" value="DUF7134"/>
</dbReference>
<name>A0ABT6LRD1_9ACTN</name>
<sequence length="427" mass="44570">MLRATGMPPRRSRWTWIADVLLAVVLAVGTVSADLGRSTYDDRPRAPRVTTSASASASTPASAAPAPPIPPREQDSTPAQQTDRKLPPAEPWELALAVLSAAPLALRRRYPLAAFWAVLAATGLFHLGEITEDAAVFTFASALIAAYSAATYSPYRVPALVSLAAGGIAFGTLSLLPEIDRGLIPLLVLLPVALAANLMHAWQQRGRAQQEATRLAVERERSRIARELHDVVTHNVSMMTIQAGAARKTLDASPDQAREALQAVEAGGRAALAELRHVMGLLTMASDGPDPAATADLAPQPGLGQLTELTGRVRGTGVPVELSVTGTPTPLPAGVDLAAYRVVQEALTNAVKHAAGATVTVSVEHAPGELRVAVEDTGGQRRSRVGGSGRGLIGLRERLALYGGTLSAGSRPHGGFAVLAIIPVEVE</sequence>
<gene>
    <name evidence="12" type="ORF">M2283_006222</name>
</gene>
<dbReference type="SUPFAM" id="SSF55874">
    <property type="entry name" value="ATPase domain of HSP90 chaperone/DNA topoisomerase II/histidine kinase"/>
    <property type="match status" value="1"/>
</dbReference>
<evidence type="ECO:0000256" key="3">
    <source>
        <dbReference type="ARBA" id="ARBA00022553"/>
    </source>
</evidence>
<dbReference type="EC" id="2.7.13.3" evidence="2"/>
<keyword evidence="8" id="KW-0902">Two-component regulatory system</keyword>
<feature type="transmembrane region" description="Helical" evidence="10">
    <location>
        <begin position="110"/>
        <end position="127"/>
    </location>
</feature>
<keyword evidence="3" id="KW-0597">Phosphoprotein</keyword>
<keyword evidence="4" id="KW-0808">Transferase</keyword>
<evidence type="ECO:0000256" key="8">
    <source>
        <dbReference type="ARBA" id="ARBA00023012"/>
    </source>
</evidence>
<keyword evidence="13" id="KW-1185">Reference proteome</keyword>
<protein>
    <recommendedName>
        <fullName evidence="2">histidine kinase</fullName>
        <ecNumber evidence="2">2.7.13.3</ecNumber>
    </recommendedName>
</protein>
<feature type="region of interest" description="Disordered" evidence="9">
    <location>
        <begin position="37"/>
        <end position="86"/>
    </location>
</feature>
<evidence type="ECO:0000256" key="10">
    <source>
        <dbReference type="SAM" id="Phobius"/>
    </source>
</evidence>
<keyword evidence="10" id="KW-0812">Transmembrane</keyword>
<dbReference type="PANTHER" id="PTHR24421:SF10">
    <property type="entry name" value="NITRATE_NITRITE SENSOR PROTEIN NARQ"/>
    <property type="match status" value="1"/>
</dbReference>
<dbReference type="InterPro" id="IPR011712">
    <property type="entry name" value="Sig_transdc_His_kin_sub3_dim/P"/>
</dbReference>
<comment type="catalytic activity">
    <reaction evidence="1">
        <text>ATP + protein L-histidine = ADP + protein N-phospho-L-histidine.</text>
        <dbReference type="EC" id="2.7.13.3"/>
    </reaction>
</comment>
<evidence type="ECO:0000256" key="9">
    <source>
        <dbReference type="SAM" id="MobiDB-lite"/>
    </source>
</evidence>
<evidence type="ECO:0000256" key="6">
    <source>
        <dbReference type="ARBA" id="ARBA00022777"/>
    </source>
</evidence>
<proteinExistence type="predicted"/>
<feature type="transmembrane region" description="Helical" evidence="10">
    <location>
        <begin position="183"/>
        <end position="202"/>
    </location>
</feature>
<keyword evidence="7" id="KW-0067">ATP-binding</keyword>
<evidence type="ECO:0000256" key="2">
    <source>
        <dbReference type="ARBA" id="ARBA00012438"/>
    </source>
</evidence>
<evidence type="ECO:0000259" key="11">
    <source>
        <dbReference type="SMART" id="SM00387"/>
    </source>
</evidence>
<dbReference type="EMBL" id="JARXVH010000010">
    <property type="protein sequence ID" value="MDH6218888.1"/>
    <property type="molecule type" value="Genomic_DNA"/>
</dbReference>
<dbReference type="Gene3D" id="1.20.5.1930">
    <property type="match status" value="1"/>
</dbReference>
<feature type="domain" description="Histidine kinase/HSP90-like ATPase" evidence="11">
    <location>
        <begin position="334"/>
        <end position="426"/>
    </location>
</feature>
<evidence type="ECO:0000256" key="5">
    <source>
        <dbReference type="ARBA" id="ARBA00022741"/>
    </source>
</evidence>
<keyword evidence="10" id="KW-1133">Transmembrane helix</keyword>
<dbReference type="Pfam" id="PF02518">
    <property type="entry name" value="HATPase_c"/>
    <property type="match status" value="1"/>
</dbReference>
<dbReference type="Pfam" id="PF23539">
    <property type="entry name" value="DUF7134"/>
    <property type="match status" value="1"/>
</dbReference>
<keyword evidence="5" id="KW-0547">Nucleotide-binding</keyword>
<feature type="compositionally biased region" description="Low complexity" evidence="9">
    <location>
        <begin position="47"/>
        <end position="64"/>
    </location>
</feature>